<dbReference type="Proteomes" id="UP001523392">
    <property type="component" value="Unassembled WGS sequence"/>
</dbReference>
<comment type="caution">
    <text evidence="3">The sequence shown here is derived from an EMBL/GenBank/DDBJ whole genome shotgun (WGS) entry which is preliminary data.</text>
</comment>
<accession>A0ABT1DEA4</accession>
<dbReference type="EMBL" id="JAFIRR010000205">
    <property type="protein sequence ID" value="MCO6419575.1"/>
    <property type="molecule type" value="Genomic_DNA"/>
</dbReference>
<evidence type="ECO:0000313" key="3">
    <source>
        <dbReference type="EMBL" id="MCO6419575.1"/>
    </source>
</evidence>
<protein>
    <submittedName>
        <fullName evidence="3">Mandelate racemase/muconate lactonizing enzyme family protein</fullName>
    </submittedName>
</protein>
<evidence type="ECO:0000256" key="1">
    <source>
        <dbReference type="ARBA" id="ARBA00023239"/>
    </source>
</evidence>
<dbReference type="SFLD" id="SFLDS00001">
    <property type="entry name" value="Enolase"/>
    <property type="match status" value="1"/>
</dbReference>
<dbReference type="InterPro" id="IPR029065">
    <property type="entry name" value="Enolase_C-like"/>
</dbReference>
<keyword evidence="1" id="KW-0456">Lyase</keyword>
<dbReference type="Gene3D" id="3.30.390.10">
    <property type="entry name" value="Enolase-like, N-terminal domain"/>
    <property type="match status" value="1"/>
</dbReference>
<keyword evidence="4" id="KW-1185">Reference proteome</keyword>
<dbReference type="InterPro" id="IPR013342">
    <property type="entry name" value="Mandelate_racemase_C"/>
</dbReference>
<dbReference type="PROSITE" id="PS00908">
    <property type="entry name" value="MR_MLE_1"/>
    <property type="match status" value="1"/>
</dbReference>
<feature type="domain" description="Mandelate racemase/muconate lactonizing enzyme C-terminal" evidence="2">
    <location>
        <begin position="147"/>
        <end position="239"/>
    </location>
</feature>
<dbReference type="PANTHER" id="PTHR48080">
    <property type="entry name" value="D-GALACTONATE DEHYDRATASE-RELATED"/>
    <property type="match status" value="1"/>
</dbReference>
<dbReference type="InterPro" id="IPR018110">
    <property type="entry name" value="Mandel_Rmase/mucon_lact_enz_CS"/>
</dbReference>
<dbReference type="InterPro" id="IPR036849">
    <property type="entry name" value="Enolase-like_C_sf"/>
</dbReference>
<evidence type="ECO:0000313" key="4">
    <source>
        <dbReference type="Proteomes" id="UP001523392"/>
    </source>
</evidence>
<dbReference type="SUPFAM" id="SSF54826">
    <property type="entry name" value="Enolase N-terminal domain-like"/>
    <property type="match status" value="1"/>
</dbReference>
<dbReference type="CDD" id="cd03316">
    <property type="entry name" value="MR_like"/>
    <property type="match status" value="1"/>
</dbReference>
<reference evidence="3 4" key="1">
    <citation type="submission" date="2021-12" db="EMBL/GenBank/DDBJ databases">
        <title>Siccirubricoccus leaddurans sp. nov., a high concentration Zn2+ tolerance bacterium.</title>
        <authorList>
            <person name="Cao Y."/>
        </authorList>
    </citation>
    <scope>NUCLEOTIDE SEQUENCE [LARGE SCALE GENOMIC DNA]</scope>
    <source>
        <strain evidence="3 4">KC 17139</strain>
    </source>
</reference>
<dbReference type="PROSITE" id="PS00909">
    <property type="entry name" value="MR_MLE_2"/>
    <property type="match status" value="1"/>
</dbReference>
<dbReference type="RefSeq" id="WP_252956264.1">
    <property type="nucleotide sequence ID" value="NZ_JAFIRR010000205.1"/>
</dbReference>
<dbReference type="InterPro" id="IPR013341">
    <property type="entry name" value="Mandelate_racemase_N_dom"/>
</dbReference>
<dbReference type="Gene3D" id="3.20.20.120">
    <property type="entry name" value="Enolase-like C-terminal domain"/>
    <property type="match status" value="1"/>
</dbReference>
<name>A0ABT1DEA4_9PROT</name>
<sequence length="364" mass="38334">MTIKSVTALPLALPLLPGSSRPNFAGRLLDEARMILVRVETADGVVGWGETFSHLAWQPAHAALREVVAPLAVGREEGDIAGLSLELQRILHLFGRSGAMLYALSGLEIALWDIAGKRAGKPIAELLGGARRRSLPAYASLPRYGDPATVARYAAEAAGRGYGSVKLHEIGAAQVAAARAAVGPAVALMMDTNCPWTVDQALAVAEQVRGQKLLWLEEPVWPPEDRDGLAEVRAKAGIAIAAGENAASPEECIAMMERGAVDTIQPSVTKIGGIGAWMRVARAAEARGIGVMPHCPYFGAGFLATLHMVAALEGESLVEHMYYDLAASPFAAAIQPRQGSFALPEGPGLGCEPDPEVLRRYAAA</sequence>
<dbReference type="InterPro" id="IPR034593">
    <property type="entry name" value="DgoD-like"/>
</dbReference>
<evidence type="ECO:0000259" key="2">
    <source>
        <dbReference type="SMART" id="SM00922"/>
    </source>
</evidence>
<dbReference type="PANTHER" id="PTHR48080:SF2">
    <property type="entry name" value="D-GALACTONATE DEHYDRATASE"/>
    <property type="match status" value="1"/>
</dbReference>
<dbReference type="SMART" id="SM00922">
    <property type="entry name" value="MR_MLE"/>
    <property type="match status" value="1"/>
</dbReference>
<gene>
    <name evidence="3" type="ORF">JYK14_25915</name>
</gene>
<dbReference type="SUPFAM" id="SSF51604">
    <property type="entry name" value="Enolase C-terminal domain-like"/>
    <property type="match status" value="1"/>
</dbReference>
<dbReference type="Pfam" id="PF02746">
    <property type="entry name" value="MR_MLE_N"/>
    <property type="match status" value="1"/>
</dbReference>
<proteinExistence type="predicted"/>
<dbReference type="Pfam" id="PF13378">
    <property type="entry name" value="MR_MLE_C"/>
    <property type="match status" value="1"/>
</dbReference>
<organism evidence="3 4">
    <name type="scientific">Siccirubricoccus soli</name>
    <dbReference type="NCBI Taxonomy" id="2899147"/>
    <lineage>
        <taxon>Bacteria</taxon>
        <taxon>Pseudomonadati</taxon>
        <taxon>Pseudomonadota</taxon>
        <taxon>Alphaproteobacteria</taxon>
        <taxon>Acetobacterales</taxon>
        <taxon>Roseomonadaceae</taxon>
        <taxon>Siccirubricoccus</taxon>
    </lineage>
</organism>
<dbReference type="InterPro" id="IPR029017">
    <property type="entry name" value="Enolase-like_N"/>
</dbReference>